<dbReference type="Gene3D" id="3.10.105.10">
    <property type="entry name" value="Dipeptide-binding Protein, Domain 3"/>
    <property type="match status" value="1"/>
</dbReference>
<sequence length="457" mass="48473">MIVSAIGGSAHAADPSAGRLDTPDRLMLDATAQGLVRFDASGQIEPGVAERWTVIDGGMSYIFRLRDAEWSDGKPVTAGEVVTILRRQLGRGSRNDLKPFLSAIEEIVEMTPEVIEVRLSRPRPDLLKLFAQPELAIFRVRPPGGSGPFRNVSTHDRFATLRPVFDPTKSDDEDAAEPPPEATVLLIGERASKAVLRFKDRKSHLVTGGTFADWPLVALADLAPANVRLDPAAGLFGFAVADRTGFLADAANRTAVAQAIDRDAIVAAFAPGWAATTTILPEQLDSTAAPATPGWAGDATAIDGAAQVTAWKSANPGPLTLRIALPAGPGATILYGHVGAALLRIGITPVRVPIGADADLRLVDAVAPYDSARWYLGTACQPCGTAAQTAIEAARDAPTLSERSRHLAEADAAMAADVAFIPVARPLRWSLVSLRLKAWTGNSRAWHPLNRLRADTN</sequence>
<comment type="subcellular location">
    <subcellularLocation>
        <location evidence="1">Periplasm</location>
    </subcellularLocation>
</comment>
<dbReference type="RefSeq" id="WP_304559449.1">
    <property type="nucleotide sequence ID" value="NZ_JAUQSZ010000001.1"/>
</dbReference>
<evidence type="ECO:0000256" key="4">
    <source>
        <dbReference type="ARBA" id="ARBA00022729"/>
    </source>
</evidence>
<keyword evidence="4" id="KW-0732">Signal</keyword>
<evidence type="ECO:0000256" key="5">
    <source>
        <dbReference type="SAM" id="MobiDB-lite"/>
    </source>
</evidence>
<dbReference type="Gene3D" id="3.90.76.10">
    <property type="entry name" value="Dipeptide-binding Protein, Domain 1"/>
    <property type="match status" value="1"/>
</dbReference>
<dbReference type="InterPro" id="IPR039424">
    <property type="entry name" value="SBP_5"/>
</dbReference>
<comment type="caution">
    <text evidence="7">The sequence shown here is derived from an EMBL/GenBank/DDBJ whole genome shotgun (WGS) entry which is preliminary data.</text>
</comment>
<feature type="domain" description="Solute-binding protein family 5" evidence="6">
    <location>
        <begin position="43"/>
        <end position="293"/>
    </location>
</feature>
<dbReference type="Proteomes" id="UP001176468">
    <property type="component" value="Unassembled WGS sequence"/>
</dbReference>
<dbReference type="PANTHER" id="PTHR30290">
    <property type="entry name" value="PERIPLASMIC BINDING COMPONENT OF ABC TRANSPORTER"/>
    <property type="match status" value="1"/>
</dbReference>
<dbReference type="EMBL" id="JAUQSZ010000001">
    <property type="protein sequence ID" value="MDO7841053.1"/>
    <property type="molecule type" value="Genomic_DNA"/>
</dbReference>
<gene>
    <name evidence="7" type="ORF">Q5H94_01830</name>
</gene>
<accession>A0ABT8ZUW0</accession>
<feature type="region of interest" description="Disordered" evidence="5">
    <location>
        <begin position="1"/>
        <end position="21"/>
    </location>
</feature>
<organism evidence="7 8">
    <name type="scientific">Sphingomonas immobilis</name>
    <dbReference type="NCBI Taxonomy" id="3063997"/>
    <lineage>
        <taxon>Bacteria</taxon>
        <taxon>Pseudomonadati</taxon>
        <taxon>Pseudomonadota</taxon>
        <taxon>Alphaproteobacteria</taxon>
        <taxon>Sphingomonadales</taxon>
        <taxon>Sphingomonadaceae</taxon>
        <taxon>Sphingomonas</taxon>
    </lineage>
</organism>
<keyword evidence="3" id="KW-0813">Transport</keyword>
<proteinExistence type="inferred from homology"/>
<reference evidence="7" key="1">
    <citation type="submission" date="2023-07" db="EMBL/GenBank/DDBJ databases">
        <authorList>
            <person name="Kim M.K."/>
        </authorList>
    </citation>
    <scope>NUCLEOTIDE SEQUENCE</scope>
    <source>
        <strain evidence="7">CA1-15</strain>
    </source>
</reference>
<keyword evidence="8" id="KW-1185">Reference proteome</keyword>
<evidence type="ECO:0000313" key="7">
    <source>
        <dbReference type="EMBL" id="MDO7841053.1"/>
    </source>
</evidence>
<dbReference type="Pfam" id="PF00496">
    <property type="entry name" value="SBP_bac_5"/>
    <property type="match status" value="1"/>
</dbReference>
<evidence type="ECO:0000256" key="1">
    <source>
        <dbReference type="ARBA" id="ARBA00004418"/>
    </source>
</evidence>
<dbReference type="SUPFAM" id="SSF53850">
    <property type="entry name" value="Periplasmic binding protein-like II"/>
    <property type="match status" value="1"/>
</dbReference>
<evidence type="ECO:0000313" key="8">
    <source>
        <dbReference type="Proteomes" id="UP001176468"/>
    </source>
</evidence>
<evidence type="ECO:0000259" key="6">
    <source>
        <dbReference type="Pfam" id="PF00496"/>
    </source>
</evidence>
<evidence type="ECO:0000256" key="2">
    <source>
        <dbReference type="ARBA" id="ARBA00005695"/>
    </source>
</evidence>
<dbReference type="PANTHER" id="PTHR30290:SF9">
    <property type="entry name" value="OLIGOPEPTIDE-BINDING PROTEIN APPA"/>
    <property type="match status" value="1"/>
</dbReference>
<name>A0ABT8ZUW0_9SPHN</name>
<evidence type="ECO:0000256" key="3">
    <source>
        <dbReference type="ARBA" id="ARBA00022448"/>
    </source>
</evidence>
<comment type="similarity">
    <text evidence="2">Belongs to the bacterial solute-binding protein 5 family.</text>
</comment>
<dbReference type="InterPro" id="IPR000914">
    <property type="entry name" value="SBP_5_dom"/>
</dbReference>
<protein>
    <submittedName>
        <fullName evidence="7">ABC transporter substrate-binding protein</fullName>
    </submittedName>
</protein>